<feature type="compositionally biased region" description="Basic and acidic residues" evidence="6">
    <location>
        <begin position="559"/>
        <end position="575"/>
    </location>
</feature>
<feature type="compositionally biased region" description="Acidic residues" evidence="6">
    <location>
        <begin position="1121"/>
        <end position="1130"/>
    </location>
</feature>
<feature type="compositionally biased region" description="Pro residues" evidence="6">
    <location>
        <begin position="723"/>
        <end position="739"/>
    </location>
</feature>
<keyword evidence="4" id="KW-0325">Glycoprotein</keyword>
<dbReference type="GO" id="GO:0004252">
    <property type="term" value="F:serine-type endopeptidase activity"/>
    <property type="evidence" value="ECO:0007669"/>
    <property type="project" value="InterPro"/>
</dbReference>
<dbReference type="SMART" id="SM00020">
    <property type="entry name" value="Tryp_SPc"/>
    <property type="match status" value="1"/>
</dbReference>
<feature type="compositionally biased region" description="Polar residues" evidence="6">
    <location>
        <begin position="838"/>
        <end position="849"/>
    </location>
</feature>
<dbReference type="InterPro" id="IPR033116">
    <property type="entry name" value="TRYPSIN_SER"/>
</dbReference>
<evidence type="ECO:0000256" key="7">
    <source>
        <dbReference type="SAM" id="SignalP"/>
    </source>
</evidence>
<evidence type="ECO:0000259" key="8">
    <source>
        <dbReference type="PROSITE" id="PS50240"/>
    </source>
</evidence>
<sequence>MHLLVLLPTLALPLISAASEPFESISSDSSHRWLRQRRLGEDLNDTGTTGTGTSWNGTSFGLSDQRDLIINEKPAVEKENEIFNPLTLLEISGHRVNATEYPFFAHWSKAYCGASLVAPDILLTAAHCGSRDNPLEDKIVRMISSNRLDGGIRRVVVHQETHPDYNHELHVWDFQLLKLEKSALVTRDGNRLTGAKVVPLNEDYYYPPVGTDLTALGFGTTTPDGSTGPSNFLMDVQFKRFPNHRCELQYGPKRIPSENMLCMGEEGGGKDVCQGDSGGPIVDEHGMQVAVVSWGHGCGEASYFGANARVSAATEWIHRQICRLSSYPPNTCSKGDMISAIHRIPVKWAAKNLQTPNTGTTTLTVTVKHDKYPKETAWDLLHLDSWVQLDWQSYALVTEPFTTVSKSYPDLPGGTYQFRIGDKRWDGMCCKYGQGSIAISVSTPTSNRTLWQHDGNFSRFLQYTFELSDNATLVWKEETQTYTSPSMAATKRNNIVDENNPMKNDVDWPGVFPLQSEPNAMSVNVRHDDFPKQVEWAVWWYKPKHEESSTAHTSNSTSVEEKEGLRHLGHSNHEDGDSDGSQTMTQRSQDGDDGKSHRVLLMKNEEGEKERMFSRRELDDTVPGTSAPVSAAPITGAPVTASPVSSAPISHPPVTSAPVSSAPITQQPITQGPITSSPISSSPVTGSPVTALPASPVSAPPVSAPPVTAPPVSASPITGAPITAPPITSPPVTAPPVTAPPTGSVFRDGENTERSSNKDKKSGAPLTGDQRARRRLGEMQQSKWFHRDDARLAALRRGGSSIVSLQRDGENLDQPRPEQSNKEEEKAFHNVAFAEANGSPQTRGANSAQPKHREPDKDEEETQRTASSQDSAKMQNTKRNPRGVETSSGEPLFTLEPDKDEEETQRTASSQNSANKQNTKRNPRGVETSNGVPLFSLEDEIFKATQGNKNEKSGNQDPDKDEAQNPENEGSGEGVLSFSHAGDPERARADKEEISQSMSGHRDPEKDETQRSVHVEKKSGDGGSGEEVAMSFSHAGDPERASADKAETLESKEEVDGHRTREEAEEQRSEDGGSGEGVLSFSHAGDPERARADNEETSENTLGLKDPDKDKLQKASKSLDEERDGESIESELEKSFSFGDFLFGSNQEEGLLADDEQGSPANGSSPDVFATAENVKTGNASVAESSLQPAHIPPKLGNSTGLDPSKHKWTKLWESGKKSGLSNTLETRIFYHLKPGLYAFILRDSKGDGICCAHRFGWLTILGNQTIAWSNNGEFKEKVQVIVELRKDGTFKVIETTIDGKDASGILQPHLYPPMVYTNTTNVTIVPAEDEVFVAAHHNETRR</sequence>
<protein>
    <submittedName>
        <fullName evidence="9">Vitamin K-dependent protein C</fullName>
    </submittedName>
</protein>
<dbReference type="OrthoDB" id="10059102at2759"/>
<evidence type="ECO:0000256" key="4">
    <source>
        <dbReference type="ARBA" id="ARBA00023180"/>
    </source>
</evidence>
<dbReference type="SUPFAM" id="SSF50494">
    <property type="entry name" value="Trypsin-like serine proteases"/>
    <property type="match status" value="1"/>
</dbReference>
<organism evidence="9 10">
    <name type="scientific">Seminavis robusta</name>
    <dbReference type="NCBI Taxonomy" id="568900"/>
    <lineage>
        <taxon>Eukaryota</taxon>
        <taxon>Sar</taxon>
        <taxon>Stramenopiles</taxon>
        <taxon>Ochrophyta</taxon>
        <taxon>Bacillariophyta</taxon>
        <taxon>Bacillariophyceae</taxon>
        <taxon>Bacillariophycidae</taxon>
        <taxon>Naviculales</taxon>
        <taxon>Naviculaceae</taxon>
        <taxon>Seminavis</taxon>
    </lineage>
</organism>
<feature type="signal peptide" evidence="7">
    <location>
        <begin position="1"/>
        <end position="17"/>
    </location>
</feature>
<dbReference type="InterPro" id="IPR018114">
    <property type="entry name" value="TRYPSIN_HIS"/>
</dbReference>
<dbReference type="PROSITE" id="PS50240">
    <property type="entry name" value="TRYPSIN_DOM"/>
    <property type="match status" value="1"/>
</dbReference>
<feature type="compositionally biased region" description="Basic and acidic residues" evidence="6">
    <location>
        <begin position="982"/>
        <end position="1020"/>
    </location>
</feature>
<proteinExistence type="inferred from homology"/>
<feature type="compositionally biased region" description="Basic and acidic residues" evidence="6">
    <location>
        <begin position="807"/>
        <end position="828"/>
    </location>
</feature>
<feature type="compositionally biased region" description="Basic and acidic residues" evidence="6">
    <location>
        <begin position="1105"/>
        <end position="1120"/>
    </location>
</feature>
<feature type="compositionally biased region" description="Pro residues" evidence="6">
    <location>
        <begin position="698"/>
        <end position="709"/>
    </location>
</feature>
<dbReference type="PANTHER" id="PTHR24276">
    <property type="entry name" value="POLYSERASE-RELATED"/>
    <property type="match status" value="1"/>
</dbReference>
<feature type="compositionally biased region" description="Basic and acidic residues" evidence="6">
    <location>
        <begin position="1036"/>
        <end position="1071"/>
    </location>
</feature>
<feature type="compositionally biased region" description="Polar residues" evidence="6">
    <location>
        <begin position="906"/>
        <end position="917"/>
    </location>
</feature>
<feature type="compositionally biased region" description="Polar residues" evidence="6">
    <location>
        <begin position="579"/>
        <end position="588"/>
    </location>
</feature>
<evidence type="ECO:0000256" key="2">
    <source>
        <dbReference type="ARBA" id="ARBA00023026"/>
    </source>
</evidence>
<dbReference type="InterPro" id="IPR043504">
    <property type="entry name" value="Peptidase_S1_PA_chymotrypsin"/>
</dbReference>
<accession>A0A9N8DPW9</accession>
<comment type="similarity">
    <text evidence="1">Belongs to the peptidase S1 family.</text>
</comment>
<dbReference type="GO" id="GO:0006508">
    <property type="term" value="P:proteolysis"/>
    <property type="evidence" value="ECO:0007669"/>
    <property type="project" value="UniProtKB-KW"/>
</dbReference>
<evidence type="ECO:0000256" key="1">
    <source>
        <dbReference type="ARBA" id="ARBA00007664"/>
    </source>
</evidence>
<evidence type="ECO:0000313" key="10">
    <source>
        <dbReference type="Proteomes" id="UP001153069"/>
    </source>
</evidence>
<dbReference type="Proteomes" id="UP001153069">
    <property type="component" value="Unassembled WGS sequence"/>
</dbReference>
<keyword evidence="3" id="KW-1015">Disulfide bond</keyword>
<feature type="region of interest" description="Disordered" evidence="6">
    <location>
        <begin position="1179"/>
        <end position="1204"/>
    </location>
</feature>
<keyword evidence="5" id="KW-0645">Protease</keyword>
<keyword evidence="5" id="KW-0720">Serine protease</keyword>
<feature type="compositionally biased region" description="Basic and acidic residues" evidence="6">
    <location>
        <begin position="603"/>
        <end position="619"/>
    </location>
</feature>
<dbReference type="Gene3D" id="2.40.10.10">
    <property type="entry name" value="Trypsin-like serine proteases"/>
    <property type="match status" value="1"/>
</dbReference>
<keyword evidence="7" id="KW-0732">Signal</keyword>
<gene>
    <name evidence="9" type="ORF">SEMRO_201_G085060.1</name>
</gene>
<feature type="compositionally biased region" description="Basic and acidic residues" evidence="6">
    <location>
        <begin position="1085"/>
        <end position="1094"/>
    </location>
</feature>
<dbReference type="PRINTS" id="PR00722">
    <property type="entry name" value="CHYMOTRYPSIN"/>
</dbReference>
<dbReference type="EMBL" id="CAICTM010000200">
    <property type="protein sequence ID" value="CAB9504571.1"/>
    <property type="molecule type" value="Genomic_DNA"/>
</dbReference>
<feature type="compositionally biased region" description="Polar residues" evidence="6">
    <location>
        <begin position="1179"/>
        <end position="1188"/>
    </location>
</feature>
<feature type="compositionally biased region" description="Polar residues" evidence="6">
    <location>
        <begin position="864"/>
        <end position="878"/>
    </location>
</feature>
<evidence type="ECO:0000256" key="5">
    <source>
        <dbReference type="RuleBase" id="RU363034"/>
    </source>
</evidence>
<dbReference type="InterPro" id="IPR050430">
    <property type="entry name" value="Peptidase_S1"/>
</dbReference>
<comment type="caution">
    <text evidence="9">The sequence shown here is derived from an EMBL/GenBank/DDBJ whole genome shotgun (WGS) entry which is preliminary data.</text>
</comment>
<evidence type="ECO:0000313" key="9">
    <source>
        <dbReference type="EMBL" id="CAB9504571.1"/>
    </source>
</evidence>
<dbReference type="InterPro" id="IPR009003">
    <property type="entry name" value="Peptidase_S1_PA"/>
</dbReference>
<dbReference type="Pfam" id="PF00089">
    <property type="entry name" value="Trypsin"/>
    <property type="match status" value="1"/>
</dbReference>
<dbReference type="CDD" id="cd00190">
    <property type="entry name" value="Tryp_SPc"/>
    <property type="match status" value="1"/>
</dbReference>
<dbReference type="PROSITE" id="PS00135">
    <property type="entry name" value="TRYPSIN_SER"/>
    <property type="match status" value="1"/>
</dbReference>
<name>A0A9N8DPW9_9STRA</name>
<feature type="chain" id="PRO_5040122831" evidence="7">
    <location>
        <begin position="18"/>
        <end position="1343"/>
    </location>
</feature>
<dbReference type="PANTHER" id="PTHR24276:SF98">
    <property type="entry name" value="FI18310P1-RELATED"/>
    <property type="match status" value="1"/>
</dbReference>
<evidence type="ECO:0000256" key="6">
    <source>
        <dbReference type="SAM" id="MobiDB-lite"/>
    </source>
</evidence>
<reference evidence="9" key="1">
    <citation type="submission" date="2020-06" db="EMBL/GenBank/DDBJ databases">
        <authorList>
            <consortium name="Plant Systems Biology data submission"/>
        </authorList>
    </citation>
    <scope>NUCLEOTIDE SEQUENCE</scope>
    <source>
        <strain evidence="9">D6</strain>
    </source>
</reference>
<dbReference type="InterPro" id="IPR001314">
    <property type="entry name" value="Peptidase_S1A"/>
</dbReference>
<keyword evidence="5" id="KW-0378">Hydrolase</keyword>
<feature type="compositionally biased region" description="Basic and acidic residues" evidence="6">
    <location>
        <begin position="949"/>
        <end position="963"/>
    </location>
</feature>
<feature type="domain" description="Peptidase S1" evidence="8">
    <location>
        <begin position="90"/>
        <end position="322"/>
    </location>
</feature>
<feature type="region of interest" description="Disordered" evidence="6">
    <location>
        <begin position="800"/>
        <end position="1131"/>
    </location>
</feature>
<feature type="compositionally biased region" description="Low complexity" evidence="6">
    <location>
        <begin position="672"/>
        <end position="697"/>
    </location>
</feature>
<keyword evidence="10" id="KW-1185">Reference proteome</keyword>
<feature type="compositionally biased region" description="Low complexity" evidence="6">
    <location>
        <begin position="652"/>
        <end position="663"/>
    </location>
</feature>
<dbReference type="PROSITE" id="PS00134">
    <property type="entry name" value="TRYPSIN_HIS"/>
    <property type="match status" value="1"/>
</dbReference>
<feature type="region of interest" description="Disordered" evidence="6">
    <location>
        <begin position="547"/>
        <end position="787"/>
    </location>
</feature>
<feature type="compositionally biased region" description="Low complexity" evidence="6">
    <location>
        <begin position="710"/>
        <end position="722"/>
    </location>
</feature>
<keyword evidence="2" id="KW-0843">Virulence</keyword>
<evidence type="ECO:0000256" key="3">
    <source>
        <dbReference type="ARBA" id="ARBA00023157"/>
    </source>
</evidence>
<feature type="compositionally biased region" description="Basic and acidic residues" evidence="6">
    <location>
        <begin position="747"/>
        <end position="762"/>
    </location>
</feature>
<dbReference type="InterPro" id="IPR001254">
    <property type="entry name" value="Trypsin_dom"/>
</dbReference>